<dbReference type="GeneID" id="63783027"/>
<evidence type="ECO:0000256" key="3">
    <source>
        <dbReference type="ARBA" id="ARBA00008715"/>
    </source>
</evidence>
<evidence type="ECO:0000256" key="7">
    <source>
        <dbReference type="ARBA" id="ARBA00022824"/>
    </source>
</evidence>
<dbReference type="EC" id="2.4.1.-" evidence="10"/>
<keyword evidence="12" id="KW-1185">Reference proteome</keyword>
<evidence type="ECO:0000256" key="1">
    <source>
        <dbReference type="ARBA" id="ARBA00004477"/>
    </source>
</evidence>
<keyword evidence="8 10" id="KW-1133">Transmembrane helix</keyword>
<reference evidence="11 12" key="1">
    <citation type="submission" date="2016-07" db="EMBL/GenBank/DDBJ databases">
        <title>Pervasive Adenine N6-methylation of Active Genes in Fungi.</title>
        <authorList>
            <consortium name="DOE Joint Genome Institute"/>
            <person name="Mondo S.J."/>
            <person name="Dannebaum R.O."/>
            <person name="Kuo R.C."/>
            <person name="Labutti K."/>
            <person name="Haridas S."/>
            <person name="Kuo A."/>
            <person name="Salamov A."/>
            <person name="Ahrendt S.R."/>
            <person name="Lipzen A."/>
            <person name="Sullivan W."/>
            <person name="Andreopoulos W.B."/>
            <person name="Clum A."/>
            <person name="Lindquist E."/>
            <person name="Daum C."/>
            <person name="Ramamoorthy G.K."/>
            <person name="Gryganskyi A."/>
            <person name="Culley D."/>
            <person name="Magnuson J.K."/>
            <person name="James T.Y."/>
            <person name="O'Malley M.A."/>
            <person name="Stajich J.E."/>
            <person name="Spatafora J.W."/>
            <person name="Visel A."/>
            <person name="Grigoriev I.V."/>
        </authorList>
    </citation>
    <scope>NUCLEOTIDE SEQUENCE [LARGE SCALE GENOMIC DNA]</scope>
    <source>
        <strain evidence="11 12">12-1054</strain>
    </source>
</reference>
<dbReference type="GO" id="GO:0042281">
    <property type="term" value="F:dolichyl pyrophosphate Man9GlcNAc2 alpha-1,3-glucosyltransferase activity"/>
    <property type="evidence" value="ECO:0007669"/>
    <property type="project" value="TreeGrafter"/>
</dbReference>
<comment type="pathway">
    <text evidence="2 10">Protein modification; protein glycosylation.</text>
</comment>
<evidence type="ECO:0000256" key="6">
    <source>
        <dbReference type="ARBA" id="ARBA00022692"/>
    </source>
</evidence>
<comment type="caution">
    <text evidence="10">Lacks conserved residue(s) required for the propagation of feature annotation.</text>
</comment>
<dbReference type="Proteomes" id="UP000193685">
    <property type="component" value="Unassembled WGS sequence"/>
</dbReference>
<name>A0A1Y2FD85_PROLT</name>
<comment type="similarity">
    <text evidence="3 10">Belongs to the ALG6/ALG8 glucosyltransferase family.</text>
</comment>
<feature type="transmembrane region" description="Helical" evidence="10">
    <location>
        <begin position="241"/>
        <end position="265"/>
    </location>
</feature>
<evidence type="ECO:0000256" key="5">
    <source>
        <dbReference type="ARBA" id="ARBA00022679"/>
    </source>
</evidence>
<feature type="transmembrane region" description="Helical" evidence="10">
    <location>
        <begin position="402"/>
        <end position="420"/>
    </location>
</feature>
<sequence>MKQLEKHKTPLERIVAPLATQSNAHLVVPAILVVAYMARLAVSFGSYSGQGVSPMHGDFEAQRHWLELTQHLPMREWYFYDLQYWGLDYPPLTAFHSYALGKIGSLLNEDWFTLDTSRGIETYGVKLFMRHSVIASELLTYIPAVLLFSSLNKDTVLHRTVTTLTVLLQPAVLLIDHGHFQYNTVMLGLMTASLYFMMQGKVNLAAGAYVACLAFKQMGLYYAPVVFAYLLSVTYQQPHRFVLLGMTTVAAFALFFGPFLLVGGVSGLQQVIIRMFPFGRGLFEDKVANLWCAINVVYKLKAHIKGETLQRMSLLFTLLGVLPASIKVFLKPQPKVLLLATSSCAWAFFLFSFQVHEKSVLLPLLPTTLLLYSSHLYKSWIGYINIVAIFSLWPLLNKDGLGLQYAVLSLLWIWLCGFGQSTESMPIRAFHYATYLAMVACHALEPFFAVSHLPDLWTVANALVSFGAFAAFYLWTLYQLLLS</sequence>
<feature type="transmembrane region" description="Helical" evidence="10">
    <location>
        <begin position="456"/>
        <end position="478"/>
    </location>
</feature>
<organism evidence="11 12">
    <name type="scientific">Protomyces lactucae-debilis</name>
    <dbReference type="NCBI Taxonomy" id="2754530"/>
    <lineage>
        <taxon>Eukaryota</taxon>
        <taxon>Fungi</taxon>
        <taxon>Dikarya</taxon>
        <taxon>Ascomycota</taxon>
        <taxon>Taphrinomycotina</taxon>
        <taxon>Taphrinomycetes</taxon>
        <taxon>Taphrinales</taxon>
        <taxon>Protomycetaceae</taxon>
        <taxon>Protomyces</taxon>
    </lineage>
</organism>
<evidence type="ECO:0000313" key="11">
    <source>
        <dbReference type="EMBL" id="ORY81881.1"/>
    </source>
</evidence>
<keyword evidence="6 10" id="KW-0812">Transmembrane</keyword>
<gene>
    <name evidence="11" type="ORF">BCR37DRAFT_21318</name>
</gene>
<accession>A0A1Y2FD85</accession>
<protein>
    <recommendedName>
        <fullName evidence="10">Alpha-1,3-glucosyltransferase</fullName>
        <ecNumber evidence="10">2.4.1.-</ecNumber>
    </recommendedName>
</protein>
<dbReference type="AlphaFoldDB" id="A0A1Y2FD85"/>
<dbReference type="UniPathway" id="UPA00378"/>
<proteinExistence type="inferred from homology"/>
<comment type="caution">
    <text evidence="11">The sequence shown here is derived from an EMBL/GenBank/DDBJ whole genome shotgun (WGS) entry which is preliminary data.</text>
</comment>
<dbReference type="GO" id="GO:0005789">
    <property type="term" value="C:endoplasmic reticulum membrane"/>
    <property type="evidence" value="ECO:0007669"/>
    <property type="project" value="UniProtKB-SubCell"/>
</dbReference>
<dbReference type="Pfam" id="PF03155">
    <property type="entry name" value="Alg6_Alg8"/>
    <property type="match status" value="1"/>
</dbReference>
<feature type="transmembrane region" description="Helical" evidence="10">
    <location>
        <begin position="376"/>
        <end position="396"/>
    </location>
</feature>
<evidence type="ECO:0000256" key="10">
    <source>
        <dbReference type="RuleBase" id="RU363110"/>
    </source>
</evidence>
<dbReference type="PANTHER" id="PTHR12413">
    <property type="entry name" value="DOLICHYL GLYCOSYLTRANSFERASE"/>
    <property type="match status" value="1"/>
</dbReference>
<comment type="subcellular location">
    <subcellularLocation>
        <location evidence="1 10">Endoplasmic reticulum membrane</location>
        <topology evidence="1 10">Multi-pass membrane protein</topology>
    </subcellularLocation>
</comment>
<keyword evidence="9 10" id="KW-0472">Membrane</keyword>
<keyword evidence="7 10" id="KW-0256">Endoplasmic reticulum</keyword>
<evidence type="ECO:0000256" key="9">
    <source>
        <dbReference type="ARBA" id="ARBA00023136"/>
    </source>
</evidence>
<dbReference type="RefSeq" id="XP_040725015.1">
    <property type="nucleotide sequence ID" value="XM_040866428.1"/>
</dbReference>
<keyword evidence="5 10" id="KW-0808">Transferase</keyword>
<dbReference type="InterPro" id="IPR004856">
    <property type="entry name" value="Glyco_trans_ALG6/ALG8"/>
</dbReference>
<dbReference type="OrthoDB" id="5589195at2759"/>
<keyword evidence="4 10" id="KW-0328">Glycosyltransferase</keyword>
<evidence type="ECO:0000256" key="2">
    <source>
        <dbReference type="ARBA" id="ARBA00004922"/>
    </source>
</evidence>
<evidence type="ECO:0000256" key="8">
    <source>
        <dbReference type="ARBA" id="ARBA00022989"/>
    </source>
</evidence>
<dbReference type="EMBL" id="MCFI01000010">
    <property type="protein sequence ID" value="ORY81881.1"/>
    <property type="molecule type" value="Genomic_DNA"/>
</dbReference>
<feature type="transmembrane region" description="Helical" evidence="10">
    <location>
        <begin position="336"/>
        <end position="355"/>
    </location>
</feature>
<dbReference type="OMA" id="FQVPPMH"/>
<evidence type="ECO:0000256" key="4">
    <source>
        <dbReference type="ARBA" id="ARBA00022676"/>
    </source>
</evidence>
<dbReference type="STRING" id="56484.A0A1Y2FD85"/>
<evidence type="ECO:0000313" key="12">
    <source>
        <dbReference type="Proteomes" id="UP000193685"/>
    </source>
</evidence>
<dbReference type="PANTHER" id="PTHR12413:SF1">
    <property type="entry name" value="DOLICHYL PYROPHOSPHATE MAN9GLCNAC2 ALPHA-1,3-GLUCOSYLTRANSFERASE"/>
    <property type="match status" value="1"/>
</dbReference>